<dbReference type="Proteomes" id="UP000829354">
    <property type="component" value="Chromosome X"/>
</dbReference>
<proteinExistence type="predicted"/>
<protein>
    <submittedName>
        <fullName evidence="1">Uncharacterized protein</fullName>
    </submittedName>
</protein>
<keyword evidence="2" id="KW-1185">Reference proteome</keyword>
<sequence>MRNQNLDKYAQTSCHLFAQCTKRNPFHGLFPVQNPQARRPFAIMIVVWNRQHEWILDVAEAREIMEHARYSDEQRMKKKEGEEAVRFGFIGNFPQGEEQH</sequence>
<evidence type="ECO:0000313" key="1">
    <source>
        <dbReference type="EMBL" id="UMM40202.1"/>
    </source>
</evidence>
<organism evidence="1 2">
    <name type="scientific">Caenorhabditis briggsae</name>
    <dbReference type="NCBI Taxonomy" id="6238"/>
    <lineage>
        <taxon>Eukaryota</taxon>
        <taxon>Metazoa</taxon>
        <taxon>Ecdysozoa</taxon>
        <taxon>Nematoda</taxon>
        <taxon>Chromadorea</taxon>
        <taxon>Rhabditida</taxon>
        <taxon>Rhabditina</taxon>
        <taxon>Rhabditomorpha</taxon>
        <taxon>Rhabditoidea</taxon>
        <taxon>Rhabditidae</taxon>
        <taxon>Peloderinae</taxon>
        <taxon>Caenorhabditis</taxon>
    </lineage>
</organism>
<dbReference type="EMBL" id="CP092625">
    <property type="protein sequence ID" value="UMM40202.1"/>
    <property type="molecule type" value="Genomic_DNA"/>
</dbReference>
<name>A0AAE9FDG6_CAEBR</name>
<reference evidence="1 2" key="1">
    <citation type="submission" date="2022-04" db="EMBL/GenBank/DDBJ databases">
        <title>Chromosome-level reference genomes for two strains of Caenorhabditis briggsae: an improved platform for comparative genomics.</title>
        <authorList>
            <person name="Stevens L."/>
            <person name="Andersen E."/>
        </authorList>
    </citation>
    <scope>NUCLEOTIDE SEQUENCE [LARGE SCALE GENOMIC DNA]</scope>
    <source>
        <strain evidence="1">VX34</strain>
        <tissue evidence="1">Whole-organism</tissue>
    </source>
</reference>
<gene>
    <name evidence="1" type="ORF">L5515_016924</name>
</gene>
<accession>A0AAE9FDG6</accession>
<dbReference type="AlphaFoldDB" id="A0AAE9FDG6"/>
<evidence type="ECO:0000313" key="2">
    <source>
        <dbReference type="Proteomes" id="UP000829354"/>
    </source>
</evidence>